<dbReference type="PROSITE" id="PS50093">
    <property type="entry name" value="PKD"/>
    <property type="match status" value="1"/>
</dbReference>
<dbReference type="Gene3D" id="2.60.40.10">
    <property type="entry name" value="Immunoglobulins"/>
    <property type="match status" value="1"/>
</dbReference>
<reference evidence="2" key="3">
    <citation type="submission" date="2024-05" db="EMBL/GenBank/DDBJ databases">
        <title>Description of novel Chryseobacterium sp. strain C-2.</title>
        <authorList>
            <person name="Saticioglu I.B."/>
        </authorList>
    </citation>
    <scope>NUCLEOTIDE SEQUENCE</scope>
    <source>
        <strain evidence="2">C-2</strain>
    </source>
</reference>
<dbReference type="CDD" id="cd00146">
    <property type="entry name" value="PKD"/>
    <property type="match status" value="1"/>
</dbReference>
<dbReference type="EMBL" id="JACXXP010000016">
    <property type="protein sequence ID" value="MBD3905508.1"/>
    <property type="molecule type" value="Genomic_DNA"/>
</dbReference>
<reference evidence="5" key="2">
    <citation type="submission" date="2023-07" db="EMBL/GenBank/DDBJ databases">
        <title>Description of novel Chryseobacterium sp. strain C-2.</title>
        <authorList>
            <person name="Saticioglu I.B."/>
        </authorList>
    </citation>
    <scope>NUCLEOTIDE SEQUENCE [LARGE SCALE GENOMIC DNA]</scope>
    <source>
        <strain evidence="5">C-2</strain>
    </source>
</reference>
<dbReference type="Pfam" id="PF18911">
    <property type="entry name" value="PKD_4"/>
    <property type="match status" value="1"/>
</dbReference>
<comment type="caution">
    <text evidence="4">The sequence shown here is derived from an EMBL/GenBank/DDBJ whole genome shotgun (WGS) entry which is preliminary data.</text>
</comment>
<dbReference type="Proteomes" id="UP001107960">
    <property type="component" value="Unassembled WGS sequence"/>
</dbReference>
<name>A0A9Q3UZV3_9FLAO</name>
<accession>A0A9Q3UZV3</accession>
<evidence type="ECO:0000259" key="1">
    <source>
        <dbReference type="PROSITE" id="PS50093"/>
    </source>
</evidence>
<dbReference type="InterPro" id="IPR000601">
    <property type="entry name" value="PKD_dom"/>
</dbReference>
<sequence>MISSCGREEEAVVDCFAEGIKASLHYKASSTDPKQITLNVEYWGDKEVTSVKWSFGDGTTASTSSISTTHNYGSAGNYSATAEVSLNNGKCDLTTKKTVEVQ</sequence>
<dbReference type="InterPro" id="IPR035986">
    <property type="entry name" value="PKD_dom_sf"/>
</dbReference>
<evidence type="ECO:0000313" key="6">
    <source>
        <dbReference type="Proteomes" id="UP001107960"/>
    </source>
</evidence>
<protein>
    <submittedName>
        <fullName evidence="4">PKD domain-containing protein</fullName>
    </submittedName>
</protein>
<dbReference type="EMBL" id="JAJJML010000001">
    <property type="protein sequence ID" value="MCC9035016.1"/>
    <property type="molecule type" value="Genomic_DNA"/>
</dbReference>
<dbReference type="RefSeq" id="WP_191180000.1">
    <property type="nucleotide sequence ID" value="NZ_JACXXP010000016.1"/>
</dbReference>
<dbReference type="Proteomes" id="UP000603715">
    <property type="component" value="Unassembled WGS sequence"/>
</dbReference>
<proteinExistence type="predicted"/>
<dbReference type="SUPFAM" id="SSF49299">
    <property type="entry name" value="PKD domain"/>
    <property type="match status" value="1"/>
</dbReference>
<reference evidence="4" key="1">
    <citation type="submission" date="2021-11" db="EMBL/GenBank/DDBJ databases">
        <title>Description of novel Chryseobacterium species.</title>
        <authorList>
            <person name="Saticioglu I.B."/>
            <person name="Ay H."/>
            <person name="Altun S."/>
            <person name="Duman M."/>
        </authorList>
    </citation>
    <scope>NUCLEOTIDE SEQUENCE</scope>
    <source>
        <strain evidence="4">C-39</strain>
    </source>
</reference>
<feature type="domain" description="PKD" evidence="1">
    <location>
        <begin position="19"/>
        <end position="102"/>
    </location>
</feature>
<organism evidence="4 6">
    <name type="scientific">Chryseobacterium muglaense</name>
    <dbReference type="NCBI Taxonomy" id="2893752"/>
    <lineage>
        <taxon>Bacteria</taxon>
        <taxon>Pseudomonadati</taxon>
        <taxon>Bacteroidota</taxon>
        <taxon>Flavobacteriia</taxon>
        <taxon>Flavobacteriales</taxon>
        <taxon>Weeksellaceae</taxon>
        <taxon>Chryseobacterium group</taxon>
        <taxon>Chryseobacterium</taxon>
    </lineage>
</organism>
<evidence type="ECO:0000313" key="2">
    <source>
        <dbReference type="EMBL" id="MBD3905508.1"/>
    </source>
</evidence>
<evidence type="ECO:0000313" key="3">
    <source>
        <dbReference type="EMBL" id="MCC9035016.1"/>
    </source>
</evidence>
<dbReference type="InterPro" id="IPR013783">
    <property type="entry name" value="Ig-like_fold"/>
</dbReference>
<evidence type="ECO:0000313" key="4">
    <source>
        <dbReference type="EMBL" id="MCC9037038.1"/>
    </source>
</evidence>
<gene>
    <name evidence="2" type="ORF">IEW27_13030</name>
    <name evidence="3" type="ORF">LNP80_12245</name>
    <name evidence="4" type="ORF">LNP80_22770</name>
</gene>
<dbReference type="EMBL" id="JAJJML010000002">
    <property type="protein sequence ID" value="MCC9037038.1"/>
    <property type="molecule type" value="Genomic_DNA"/>
</dbReference>
<dbReference type="AlphaFoldDB" id="A0A9Q3UZV3"/>
<keyword evidence="5" id="KW-1185">Reference proteome</keyword>
<evidence type="ECO:0000313" key="5">
    <source>
        <dbReference type="Proteomes" id="UP000603715"/>
    </source>
</evidence>